<feature type="domain" description="Transposase IS204/IS1001/IS1096/IS1165 DDE" evidence="1">
    <location>
        <begin position="9"/>
        <end position="37"/>
    </location>
</feature>
<name>A0A853IEQ4_9GAMM</name>
<proteinExistence type="predicted"/>
<evidence type="ECO:0000259" key="1">
    <source>
        <dbReference type="Pfam" id="PF01610"/>
    </source>
</evidence>
<accession>A0A853IEQ4</accession>
<reference evidence="2 3" key="1">
    <citation type="submission" date="2020-07" db="EMBL/GenBank/DDBJ databases">
        <title>Endozoicomonas sp. nov., isolated from sediment.</title>
        <authorList>
            <person name="Gu T."/>
        </authorList>
    </citation>
    <scope>NUCLEOTIDE SEQUENCE [LARGE SCALE GENOMIC DNA]</scope>
    <source>
        <strain evidence="2 3">SM1973</strain>
    </source>
</reference>
<keyword evidence="3" id="KW-1185">Reference proteome</keyword>
<dbReference type="Proteomes" id="UP000569732">
    <property type="component" value="Unassembled WGS sequence"/>
</dbReference>
<protein>
    <submittedName>
        <fullName evidence="2">Transposase</fullName>
    </submittedName>
</protein>
<dbReference type="RefSeq" id="WP_180572195.1">
    <property type="nucleotide sequence ID" value="NZ_JACCKB010000414.1"/>
</dbReference>
<organism evidence="2 3">
    <name type="scientific">Spartinivicinus marinus</name>
    <dbReference type="NCBI Taxonomy" id="2994442"/>
    <lineage>
        <taxon>Bacteria</taxon>
        <taxon>Pseudomonadati</taxon>
        <taxon>Pseudomonadota</taxon>
        <taxon>Gammaproteobacteria</taxon>
        <taxon>Oceanospirillales</taxon>
        <taxon>Zooshikellaceae</taxon>
        <taxon>Spartinivicinus</taxon>
    </lineage>
</organism>
<gene>
    <name evidence="2" type="ORF">H0A36_30385</name>
</gene>
<evidence type="ECO:0000313" key="2">
    <source>
        <dbReference type="EMBL" id="NYZ70322.1"/>
    </source>
</evidence>
<dbReference type="EMBL" id="JACCKB010000414">
    <property type="protein sequence ID" value="NYZ70322.1"/>
    <property type="molecule type" value="Genomic_DNA"/>
</dbReference>
<sequence>MFICDCPGRSSGFVEGLNNKIKVVKRRCYGFFKTDTLQGYKLYT</sequence>
<dbReference type="Pfam" id="PF01610">
    <property type="entry name" value="DDE_Tnp_ISL3"/>
    <property type="match status" value="1"/>
</dbReference>
<comment type="caution">
    <text evidence="2">The sequence shown here is derived from an EMBL/GenBank/DDBJ whole genome shotgun (WGS) entry which is preliminary data.</text>
</comment>
<dbReference type="AlphaFoldDB" id="A0A853IEQ4"/>
<dbReference type="InterPro" id="IPR002560">
    <property type="entry name" value="Transposase_DDE"/>
</dbReference>
<evidence type="ECO:0000313" key="3">
    <source>
        <dbReference type="Proteomes" id="UP000569732"/>
    </source>
</evidence>